<dbReference type="eggNOG" id="ENOG502THQW">
    <property type="taxonomic scope" value="Eukaryota"/>
</dbReference>
<dbReference type="OMA" id="EDINFIH"/>
<dbReference type="PANTHER" id="PTHR34005:SF7">
    <property type="entry name" value="PROTEIN CBG26726"/>
    <property type="match status" value="1"/>
</dbReference>
<dbReference type="InParanoid" id="E3LLQ9"/>
<evidence type="ECO:0000313" key="3">
    <source>
        <dbReference type="Proteomes" id="UP000008281"/>
    </source>
</evidence>
<keyword evidence="1" id="KW-0472">Membrane</keyword>
<name>E3LLQ9_CAERE</name>
<dbReference type="KEGG" id="crq:GCK72_001776"/>
<keyword evidence="1" id="KW-1133">Transmembrane helix</keyword>
<accession>E3LLQ9</accession>
<dbReference type="EMBL" id="DS268411">
    <property type="protein sequence ID" value="EFP03080.1"/>
    <property type="molecule type" value="Genomic_DNA"/>
</dbReference>
<feature type="transmembrane region" description="Helical" evidence="1">
    <location>
        <begin position="16"/>
        <end position="37"/>
    </location>
</feature>
<dbReference type="CTD" id="9817942"/>
<protein>
    <submittedName>
        <fullName evidence="2">Uncharacterized protein</fullName>
    </submittedName>
</protein>
<keyword evidence="3" id="KW-1185">Reference proteome</keyword>
<dbReference type="OrthoDB" id="5822339at2759"/>
<dbReference type="RefSeq" id="XP_003114945.2">
    <property type="nucleotide sequence ID" value="XM_003114897.2"/>
</dbReference>
<dbReference type="GeneID" id="9817942"/>
<dbReference type="AlphaFoldDB" id="E3LLQ9"/>
<proteinExistence type="predicted"/>
<keyword evidence="1" id="KW-0812">Transmembrane</keyword>
<gene>
    <name evidence="2" type="ORF">CRE_28245</name>
</gene>
<dbReference type="Proteomes" id="UP000008281">
    <property type="component" value="Unassembled WGS sequence"/>
</dbReference>
<dbReference type="HOGENOM" id="CLU_1086802_0_0_1"/>
<organism evidence="3">
    <name type="scientific">Caenorhabditis remanei</name>
    <name type="common">Caenorhabditis vulgaris</name>
    <dbReference type="NCBI Taxonomy" id="31234"/>
    <lineage>
        <taxon>Eukaryota</taxon>
        <taxon>Metazoa</taxon>
        <taxon>Ecdysozoa</taxon>
        <taxon>Nematoda</taxon>
        <taxon>Chromadorea</taxon>
        <taxon>Rhabditida</taxon>
        <taxon>Rhabditina</taxon>
        <taxon>Rhabditomorpha</taxon>
        <taxon>Rhabditoidea</taxon>
        <taxon>Rhabditidae</taxon>
        <taxon>Peloderinae</taxon>
        <taxon>Caenorhabditis</taxon>
    </lineage>
</organism>
<evidence type="ECO:0000313" key="2">
    <source>
        <dbReference type="EMBL" id="EFP03080.1"/>
    </source>
</evidence>
<dbReference type="PANTHER" id="PTHR34005">
    <property type="entry name" value="PROTEIN CBG15054-RELATED"/>
    <property type="match status" value="1"/>
</dbReference>
<evidence type="ECO:0000256" key="1">
    <source>
        <dbReference type="SAM" id="Phobius"/>
    </source>
</evidence>
<sequence>MDTMSEEFNPFCRGTIAFYFFCFILGIMLSRCAHRLCRTSRFHRFRRYPVEKKLSSLTQINHPDFTFIIGPEDIRYSEEFDLDWCKTFLRKNFPNHSAEIPQNLCSLWIPREGFTCGTTFQEFSPKEGKLKDSFLTYQMITERAQVTWYNLKDGRHFVAGICIYLRLEMESNFIGTPPIDEEAVEIAMEMGYDYVPPKPKKEKKKAKKHGATIYQAALDAGLIMPKENKEKTRYGFTDEKNPNPPDYTALLMENQN</sequence>
<reference evidence="2" key="1">
    <citation type="submission" date="2007-07" db="EMBL/GenBank/DDBJ databases">
        <title>PCAP assembly of the Caenorhabditis remanei genome.</title>
        <authorList>
            <consortium name="The Caenorhabditis remanei Sequencing Consortium"/>
            <person name="Wilson R.K."/>
        </authorList>
    </citation>
    <scope>NUCLEOTIDE SEQUENCE [LARGE SCALE GENOMIC DNA]</scope>
    <source>
        <strain evidence="2">PB4641</strain>
    </source>
</reference>